<name>A0A1Q3BPN3_CEPFO</name>
<evidence type="ECO:0000313" key="1">
    <source>
        <dbReference type="EMBL" id="GAV69996.1"/>
    </source>
</evidence>
<dbReference type="Proteomes" id="UP000187406">
    <property type="component" value="Unassembled WGS sequence"/>
</dbReference>
<dbReference type="InParanoid" id="A0A1Q3BPN3"/>
<comment type="caution">
    <text evidence="1">The sequence shown here is derived from an EMBL/GenBank/DDBJ whole genome shotgun (WGS) entry which is preliminary data.</text>
</comment>
<feature type="non-terminal residue" evidence="1">
    <location>
        <position position="112"/>
    </location>
</feature>
<feature type="non-terminal residue" evidence="1">
    <location>
        <position position="1"/>
    </location>
</feature>
<protein>
    <recommendedName>
        <fullName evidence="3">RNA-directed DNA polymerase (Reverse transcriptase)</fullName>
    </recommendedName>
</protein>
<organism evidence="1 2">
    <name type="scientific">Cephalotus follicularis</name>
    <name type="common">Albany pitcher plant</name>
    <dbReference type="NCBI Taxonomy" id="3775"/>
    <lineage>
        <taxon>Eukaryota</taxon>
        <taxon>Viridiplantae</taxon>
        <taxon>Streptophyta</taxon>
        <taxon>Embryophyta</taxon>
        <taxon>Tracheophyta</taxon>
        <taxon>Spermatophyta</taxon>
        <taxon>Magnoliopsida</taxon>
        <taxon>eudicotyledons</taxon>
        <taxon>Gunneridae</taxon>
        <taxon>Pentapetalae</taxon>
        <taxon>rosids</taxon>
        <taxon>fabids</taxon>
        <taxon>Oxalidales</taxon>
        <taxon>Cephalotaceae</taxon>
        <taxon>Cephalotus</taxon>
    </lineage>
</organism>
<reference evidence="2" key="1">
    <citation type="submission" date="2016-04" db="EMBL/GenBank/DDBJ databases">
        <title>Cephalotus genome sequencing.</title>
        <authorList>
            <person name="Fukushima K."/>
            <person name="Hasebe M."/>
            <person name="Fang X."/>
        </authorList>
    </citation>
    <scope>NUCLEOTIDE SEQUENCE [LARGE SCALE GENOMIC DNA]</scope>
    <source>
        <strain evidence="2">cv. St1</strain>
    </source>
</reference>
<proteinExistence type="predicted"/>
<gene>
    <name evidence="1" type="ORF">CFOL_v3_13495</name>
</gene>
<evidence type="ECO:0000313" key="2">
    <source>
        <dbReference type="Proteomes" id="UP000187406"/>
    </source>
</evidence>
<sequence length="112" mass="13239">NADEIRMLKRELNDLLEMEEIMWRQKSRVEWLKDGDKNTKFFHLKASQRRRRNRIRGIRDEQMRPVNLARAFNCVDAKVTPAMNEALCEAFSKKEIKTTLKQIHATKALGPD</sequence>
<dbReference type="OrthoDB" id="1750259at2759"/>
<keyword evidence="2" id="KW-1185">Reference proteome</keyword>
<evidence type="ECO:0008006" key="3">
    <source>
        <dbReference type="Google" id="ProtNLM"/>
    </source>
</evidence>
<dbReference type="AlphaFoldDB" id="A0A1Q3BPN3"/>
<dbReference type="EMBL" id="BDDD01000765">
    <property type="protein sequence ID" value="GAV69996.1"/>
    <property type="molecule type" value="Genomic_DNA"/>
</dbReference>
<accession>A0A1Q3BPN3</accession>